<proteinExistence type="inferred from homology"/>
<gene>
    <name evidence="7" type="ORF">UCREL1_1133</name>
</gene>
<sequence>MYPLRPQQTQQTQPPPPPRPSTAPTPLDPTTVADFHAALLGARRTIAVLGAGLSAASGIPTYRSRTGSALWRNHDIAAVATPAALRRDPGLVWEFYASRRRQALGADPNAAHWALAELARRRQFSGSGVRRSERGCEGTKKGGKSEGEGQGGKREEEEEEEEDGAKGEEKEEGEKTFLALTQNIDGLSIRAGHPPDGIWNLHGSLFDLKCTDAVGCGYRERDNFAEPLTPALAKTDGEENDDDPDPDRSRIPKASSLLLDGIAAKNRAILGEGRYVDAAPKATDYQALQPPTTDTTGDDGNGKTPLRPKAAVLDIPLPSKLTAEELPRCPKCKTNLLRPDVVWFGETLSVDVVEDVDALFARGVDLCLVVGTSSTVWPVAGYADRARAAGARVAVVNTDPGDAKNMRPGDWVFVGGAAEVLPVLLEPVIGLREGSEGEEGARGRE</sequence>
<dbReference type="GO" id="GO:0005634">
    <property type="term" value="C:nucleus"/>
    <property type="evidence" value="ECO:0007669"/>
    <property type="project" value="TreeGrafter"/>
</dbReference>
<name>M7T5B7_EUTLA</name>
<dbReference type="eggNOG" id="KOG2684">
    <property type="taxonomic scope" value="Eukaryota"/>
</dbReference>
<keyword evidence="3" id="KW-0520">NAD</keyword>
<evidence type="ECO:0000313" key="7">
    <source>
        <dbReference type="EMBL" id="EMR71817.1"/>
    </source>
</evidence>
<evidence type="ECO:0000256" key="4">
    <source>
        <dbReference type="PROSITE-ProRule" id="PRU00236"/>
    </source>
</evidence>
<dbReference type="Proteomes" id="UP000012174">
    <property type="component" value="Unassembled WGS sequence"/>
</dbReference>
<dbReference type="InterPro" id="IPR050134">
    <property type="entry name" value="NAD-dep_sirtuin_deacylases"/>
</dbReference>
<feature type="binding site" evidence="4">
    <location>
        <position position="332"/>
    </location>
    <ligand>
        <name>Zn(2+)</name>
        <dbReference type="ChEBI" id="CHEBI:29105"/>
    </ligand>
</feature>
<evidence type="ECO:0000256" key="1">
    <source>
        <dbReference type="ARBA" id="ARBA00006924"/>
    </source>
</evidence>
<reference evidence="8" key="1">
    <citation type="journal article" date="2013" name="Genome Announc.">
        <title>Draft genome sequence of the grapevine dieback fungus Eutypa lata UCR-EL1.</title>
        <authorList>
            <person name="Blanco-Ulate B."/>
            <person name="Rolshausen P.E."/>
            <person name="Cantu D."/>
        </authorList>
    </citation>
    <scope>NUCLEOTIDE SEQUENCE [LARGE SCALE GENOMIC DNA]</scope>
    <source>
        <strain evidence="8">UCR-EL1</strain>
    </source>
</reference>
<evidence type="ECO:0000259" key="6">
    <source>
        <dbReference type="PROSITE" id="PS50305"/>
    </source>
</evidence>
<dbReference type="PANTHER" id="PTHR11085:SF10">
    <property type="entry name" value="NAD-DEPENDENT PROTEIN DEACYLASE SIRTUIN-5, MITOCHONDRIAL-RELATED"/>
    <property type="match status" value="1"/>
</dbReference>
<feature type="region of interest" description="Disordered" evidence="5">
    <location>
        <begin position="281"/>
        <end position="307"/>
    </location>
</feature>
<dbReference type="SUPFAM" id="SSF52467">
    <property type="entry name" value="DHS-like NAD/FAD-binding domain"/>
    <property type="match status" value="2"/>
</dbReference>
<dbReference type="Gene3D" id="3.40.50.1220">
    <property type="entry name" value="TPP-binding domain"/>
    <property type="match status" value="1"/>
</dbReference>
<keyword evidence="8" id="KW-1185">Reference proteome</keyword>
<dbReference type="HOGENOM" id="CLU_023643_3_1_1"/>
<dbReference type="GO" id="GO:0046872">
    <property type="term" value="F:metal ion binding"/>
    <property type="evidence" value="ECO:0007669"/>
    <property type="project" value="UniProtKB-KW"/>
</dbReference>
<dbReference type="STRING" id="1287681.M7T5B7"/>
<dbReference type="KEGG" id="ela:UCREL1_1133"/>
<dbReference type="OMA" id="KCATIAF"/>
<dbReference type="AlphaFoldDB" id="M7T5B7"/>
<feature type="region of interest" description="Disordered" evidence="5">
    <location>
        <begin position="1"/>
        <end position="28"/>
    </location>
</feature>
<dbReference type="InterPro" id="IPR026591">
    <property type="entry name" value="Sirtuin_cat_small_dom_sf"/>
</dbReference>
<feature type="compositionally biased region" description="Low complexity" evidence="5">
    <location>
        <begin position="1"/>
        <end position="12"/>
    </location>
</feature>
<feature type="domain" description="Deacetylase sirtuin-type" evidence="6">
    <location>
        <begin position="25"/>
        <end position="432"/>
    </location>
</feature>
<dbReference type="Pfam" id="PF02146">
    <property type="entry name" value="SIR2"/>
    <property type="match status" value="3"/>
</dbReference>
<feature type="compositionally biased region" description="Pro residues" evidence="5">
    <location>
        <begin position="13"/>
        <end position="27"/>
    </location>
</feature>
<feature type="compositionally biased region" description="Basic and acidic residues" evidence="5">
    <location>
        <begin position="130"/>
        <end position="155"/>
    </location>
</feature>
<dbReference type="InterPro" id="IPR029035">
    <property type="entry name" value="DHS-like_NAD/FAD-binding_dom"/>
</dbReference>
<dbReference type="InterPro" id="IPR003000">
    <property type="entry name" value="Sirtuin"/>
</dbReference>
<dbReference type="GO" id="GO:0070403">
    <property type="term" value="F:NAD+ binding"/>
    <property type="evidence" value="ECO:0007669"/>
    <property type="project" value="InterPro"/>
</dbReference>
<feature type="region of interest" description="Disordered" evidence="5">
    <location>
        <begin position="227"/>
        <end position="254"/>
    </location>
</feature>
<dbReference type="OrthoDB" id="424302at2759"/>
<keyword evidence="4" id="KW-0479">Metal-binding</keyword>
<dbReference type="Gene3D" id="3.30.1600.10">
    <property type="entry name" value="SIR2/SIRT2 'Small Domain"/>
    <property type="match status" value="1"/>
</dbReference>
<comment type="similarity">
    <text evidence="1">Belongs to the sirtuin family. Class I subfamily.</text>
</comment>
<evidence type="ECO:0000256" key="5">
    <source>
        <dbReference type="SAM" id="MobiDB-lite"/>
    </source>
</evidence>
<feature type="compositionally biased region" description="Basic and acidic residues" evidence="5">
    <location>
        <begin position="164"/>
        <end position="174"/>
    </location>
</feature>
<evidence type="ECO:0000256" key="3">
    <source>
        <dbReference type="ARBA" id="ARBA00023027"/>
    </source>
</evidence>
<keyword evidence="4" id="KW-0862">Zinc</keyword>
<feature type="binding site" evidence="4">
    <location>
        <position position="329"/>
    </location>
    <ligand>
        <name>Zn(2+)</name>
        <dbReference type="ChEBI" id="CHEBI:29105"/>
    </ligand>
</feature>
<dbReference type="EMBL" id="KB705573">
    <property type="protein sequence ID" value="EMR71817.1"/>
    <property type="molecule type" value="Genomic_DNA"/>
</dbReference>
<organism evidence="7 8">
    <name type="scientific">Eutypa lata (strain UCR-EL1)</name>
    <name type="common">Grapevine dieback disease fungus</name>
    <name type="synonym">Eutypa armeniacae</name>
    <dbReference type="NCBI Taxonomy" id="1287681"/>
    <lineage>
        <taxon>Eukaryota</taxon>
        <taxon>Fungi</taxon>
        <taxon>Dikarya</taxon>
        <taxon>Ascomycota</taxon>
        <taxon>Pezizomycotina</taxon>
        <taxon>Sordariomycetes</taxon>
        <taxon>Xylariomycetidae</taxon>
        <taxon>Xylariales</taxon>
        <taxon>Diatrypaceae</taxon>
        <taxon>Eutypa</taxon>
    </lineage>
</organism>
<dbReference type="PANTHER" id="PTHR11085">
    <property type="entry name" value="NAD-DEPENDENT PROTEIN DEACYLASE SIRTUIN-5, MITOCHONDRIAL-RELATED"/>
    <property type="match status" value="1"/>
</dbReference>
<dbReference type="InterPro" id="IPR026590">
    <property type="entry name" value="Ssirtuin_cat_dom"/>
</dbReference>
<feature type="binding site" evidence="4">
    <location>
        <position position="216"/>
    </location>
    <ligand>
        <name>Zn(2+)</name>
        <dbReference type="ChEBI" id="CHEBI:29105"/>
    </ligand>
</feature>
<feature type="binding site" evidence="4">
    <location>
        <position position="210"/>
    </location>
    <ligand>
        <name>Zn(2+)</name>
        <dbReference type="ChEBI" id="CHEBI:29105"/>
    </ligand>
</feature>
<protein>
    <submittedName>
        <fullName evidence="7">Putative sir2 family histone deacetylase protein</fullName>
    </submittedName>
</protein>
<dbReference type="PROSITE" id="PS50305">
    <property type="entry name" value="SIRTUIN"/>
    <property type="match status" value="1"/>
</dbReference>
<dbReference type="GO" id="GO:0017136">
    <property type="term" value="F:histone deacetylase activity, NAD-dependent"/>
    <property type="evidence" value="ECO:0007669"/>
    <property type="project" value="TreeGrafter"/>
</dbReference>
<evidence type="ECO:0000313" key="8">
    <source>
        <dbReference type="Proteomes" id="UP000012174"/>
    </source>
</evidence>
<feature type="region of interest" description="Disordered" evidence="5">
    <location>
        <begin position="126"/>
        <end position="174"/>
    </location>
</feature>
<accession>M7T5B7</accession>
<feature type="active site" description="Proton acceptor" evidence="4">
    <location>
        <position position="202"/>
    </location>
</feature>
<keyword evidence="2" id="KW-0808">Transferase</keyword>
<evidence type="ECO:0000256" key="2">
    <source>
        <dbReference type="ARBA" id="ARBA00022679"/>
    </source>
</evidence>